<dbReference type="Pfam" id="PF17763">
    <property type="entry name" value="Asparaginase_C"/>
    <property type="match status" value="1"/>
</dbReference>
<dbReference type="PIRSF" id="PIRSF500176">
    <property type="entry name" value="L_ASNase"/>
    <property type="match status" value="1"/>
</dbReference>
<dbReference type="SFLD" id="SFLDS00057">
    <property type="entry name" value="Glutaminase/Asparaginase"/>
    <property type="match status" value="1"/>
</dbReference>
<name>A0AAP6EL27_9ACTN</name>
<dbReference type="InterPro" id="IPR027473">
    <property type="entry name" value="L-asparaginase_C"/>
</dbReference>
<evidence type="ECO:0000259" key="2">
    <source>
        <dbReference type="Pfam" id="PF00710"/>
    </source>
</evidence>
<evidence type="ECO:0000313" key="7">
    <source>
        <dbReference type="Proteomes" id="UP001282288"/>
    </source>
</evidence>
<dbReference type="EMBL" id="JARAWC010000064">
    <property type="protein sequence ID" value="MDX2966664.1"/>
    <property type="molecule type" value="Genomic_DNA"/>
</dbReference>
<protein>
    <submittedName>
        <fullName evidence="4">Asparaginase domain-containing protein</fullName>
        <ecNumber evidence="4">3.5.1.1</ecNumber>
    </submittedName>
</protein>
<dbReference type="PROSITE" id="PS51732">
    <property type="entry name" value="ASN_GLN_ASE_3"/>
    <property type="match status" value="1"/>
</dbReference>
<dbReference type="Pfam" id="PF00710">
    <property type="entry name" value="Asparaginase"/>
    <property type="match status" value="1"/>
</dbReference>
<reference evidence="4 6" key="1">
    <citation type="journal article" date="2023" name="Microb. Genom.">
        <title>Mesoterricola silvestris gen. nov., sp. nov., Mesoterricola sediminis sp. nov., Geothrix oryzae sp. nov., Geothrix edaphica sp. nov., Geothrix rubra sp. nov., and Geothrix limicola sp. nov., six novel members of Acidobacteriota isolated from soils.</title>
        <authorList>
            <person name="Weisberg A.J."/>
            <person name="Pearce E."/>
            <person name="Kramer C.G."/>
            <person name="Chang J.H."/>
            <person name="Clarke C.R."/>
        </authorList>
    </citation>
    <scope>NUCLEOTIDE SEQUENCE</scope>
    <source>
        <strain evidence="5 6">NB05-1H</strain>
        <strain evidence="4">NRRL_B-16521</strain>
    </source>
</reference>
<feature type="active site" description="O-isoaspartyl threonine intermediate" evidence="1">
    <location>
        <position position="15"/>
    </location>
</feature>
<feature type="domain" description="Asparaginase/glutaminase C-terminal" evidence="3">
    <location>
        <begin position="200"/>
        <end position="307"/>
    </location>
</feature>
<dbReference type="EMBL" id="JARAWP010000043">
    <property type="protein sequence ID" value="MDX3025152.1"/>
    <property type="molecule type" value="Genomic_DNA"/>
</dbReference>
<dbReference type="InterPro" id="IPR027474">
    <property type="entry name" value="L-asparaginase_N"/>
</dbReference>
<evidence type="ECO:0000313" key="6">
    <source>
        <dbReference type="Proteomes" id="UP001272987"/>
    </source>
</evidence>
<evidence type="ECO:0000256" key="1">
    <source>
        <dbReference type="PIRSR" id="PIRSR001220-1"/>
    </source>
</evidence>
<evidence type="ECO:0000259" key="3">
    <source>
        <dbReference type="Pfam" id="PF17763"/>
    </source>
</evidence>
<keyword evidence="4" id="KW-0378">Hydrolase</keyword>
<dbReference type="SUPFAM" id="SSF53774">
    <property type="entry name" value="Glutaminase/Asparaginase"/>
    <property type="match status" value="1"/>
</dbReference>
<dbReference type="GeneID" id="69813481"/>
<evidence type="ECO:0000313" key="5">
    <source>
        <dbReference type="EMBL" id="MDX3025152.1"/>
    </source>
</evidence>
<sequence length="337" mass="35356">MRTARRVQFLYTGGTIGMVPSPRGFEPGGDIHAQVQGAVHAQGTDASLADLDLGFAQLEEVIDSSNITPEHWQEIIDHLHAHHDAHDGFVVLHGTNTLAHSAAAAALALSDFGKPVVFTGSQVPFGMPGSDAPGNVVGALLAAASGGSGVSVYFDGTLLPAMRATKVSALDLHGFVNPYDGTPDAPRHGWADPAPYRRHDVTVITMAPGMTAARFRAMTTPAPAAVILRAYGAGEGPCDEPGLEQAIRNLVTGGTPVVVMSQCLHTRINLNKYAAAQFFTRAGAIGADDMSLEALYAKLQFLLSQEIPPGRFSTWVRTNIAGELAADLHGSIPEPVS</sequence>
<dbReference type="GO" id="GO:0004067">
    <property type="term" value="F:asparaginase activity"/>
    <property type="evidence" value="ECO:0007669"/>
    <property type="project" value="UniProtKB-UniRule"/>
</dbReference>
<dbReference type="PRINTS" id="PR00139">
    <property type="entry name" value="ASNGLNASE"/>
</dbReference>
<organism evidence="4 7">
    <name type="scientific">Streptomyces acidiscabies</name>
    <dbReference type="NCBI Taxonomy" id="42234"/>
    <lineage>
        <taxon>Bacteria</taxon>
        <taxon>Bacillati</taxon>
        <taxon>Actinomycetota</taxon>
        <taxon>Actinomycetes</taxon>
        <taxon>Kitasatosporales</taxon>
        <taxon>Streptomycetaceae</taxon>
        <taxon>Streptomyces</taxon>
    </lineage>
</organism>
<proteinExistence type="predicted"/>
<dbReference type="Gene3D" id="3.40.50.40">
    <property type="match status" value="1"/>
</dbReference>
<dbReference type="PANTHER" id="PTHR11707">
    <property type="entry name" value="L-ASPARAGINASE"/>
    <property type="match status" value="1"/>
</dbReference>
<dbReference type="Proteomes" id="UP001282288">
    <property type="component" value="Unassembled WGS sequence"/>
</dbReference>
<dbReference type="Proteomes" id="UP001272987">
    <property type="component" value="Unassembled WGS sequence"/>
</dbReference>
<dbReference type="InterPro" id="IPR006034">
    <property type="entry name" value="Asparaginase/glutaminase-like"/>
</dbReference>
<dbReference type="InterPro" id="IPR037152">
    <property type="entry name" value="L-asparaginase_N_sf"/>
</dbReference>
<dbReference type="SMART" id="SM00870">
    <property type="entry name" value="Asparaginase"/>
    <property type="match status" value="1"/>
</dbReference>
<dbReference type="InterPro" id="IPR040919">
    <property type="entry name" value="Asparaginase_C"/>
</dbReference>
<dbReference type="EC" id="3.5.1.1" evidence="4"/>
<dbReference type="PIRSF" id="PIRSF001220">
    <property type="entry name" value="L-ASNase_gatD"/>
    <property type="match status" value="1"/>
</dbReference>
<keyword evidence="6" id="KW-1185">Reference proteome</keyword>
<dbReference type="RefSeq" id="WP_010360782.1">
    <property type="nucleotide sequence ID" value="NZ_CP122369.1"/>
</dbReference>
<dbReference type="Gene3D" id="3.40.50.1170">
    <property type="entry name" value="L-asparaginase, N-terminal domain"/>
    <property type="match status" value="1"/>
</dbReference>
<dbReference type="PANTHER" id="PTHR11707:SF28">
    <property type="entry name" value="60 KDA LYSOPHOSPHOLIPASE"/>
    <property type="match status" value="1"/>
</dbReference>
<gene>
    <name evidence="4" type="ORF">PV399_44235</name>
    <name evidence="5" type="ORF">PV666_45890</name>
</gene>
<accession>A0AAP6EL27</accession>
<evidence type="ECO:0000313" key="4">
    <source>
        <dbReference type="EMBL" id="MDX2966664.1"/>
    </source>
</evidence>
<dbReference type="AlphaFoldDB" id="A0AAP6EL27"/>
<dbReference type="InterPro" id="IPR036152">
    <property type="entry name" value="Asp/glu_Ase-like_sf"/>
</dbReference>
<feature type="domain" description="L-asparaginase N-terminal" evidence="2">
    <location>
        <begin position="6"/>
        <end position="179"/>
    </location>
</feature>
<comment type="caution">
    <text evidence="4">The sequence shown here is derived from an EMBL/GenBank/DDBJ whole genome shotgun (WGS) entry which is preliminary data.</text>
</comment>